<organism evidence="1">
    <name type="scientific">Anguilla anguilla</name>
    <name type="common">European freshwater eel</name>
    <name type="synonym">Muraena anguilla</name>
    <dbReference type="NCBI Taxonomy" id="7936"/>
    <lineage>
        <taxon>Eukaryota</taxon>
        <taxon>Metazoa</taxon>
        <taxon>Chordata</taxon>
        <taxon>Craniata</taxon>
        <taxon>Vertebrata</taxon>
        <taxon>Euteleostomi</taxon>
        <taxon>Actinopterygii</taxon>
        <taxon>Neopterygii</taxon>
        <taxon>Teleostei</taxon>
        <taxon>Anguilliformes</taxon>
        <taxon>Anguillidae</taxon>
        <taxon>Anguilla</taxon>
    </lineage>
</organism>
<sequence length="44" mass="4617">MSSVNSTLSRVHYEPNRDLTLNISPCDTLSISGSYGDSGGSGKI</sequence>
<protein>
    <submittedName>
        <fullName evidence="1">Uncharacterized protein</fullName>
    </submittedName>
</protein>
<name>A0A0E9XKK6_ANGAN</name>
<accession>A0A0E9XKK6</accession>
<reference evidence="1" key="1">
    <citation type="submission" date="2014-11" db="EMBL/GenBank/DDBJ databases">
        <authorList>
            <person name="Amaro Gonzalez C."/>
        </authorList>
    </citation>
    <scope>NUCLEOTIDE SEQUENCE</scope>
</reference>
<reference evidence="1" key="2">
    <citation type="journal article" date="2015" name="Fish Shellfish Immunol.">
        <title>Early steps in the European eel (Anguilla anguilla)-Vibrio vulnificus interaction in the gills: Role of the RtxA13 toxin.</title>
        <authorList>
            <person name="Callol A."/>
            <person name="Pajuelo D."/>
            <person name="Ebbesson L."/>
            <person name="Teles M."/>
            <person name="MacKenzie S."/>
            <person name="Amaro C."/>
        </authorList>
    </citation>
    <scope>NUCLEOTIDE SEQUENCE</scope>
</reference>
<dbReference type="EMBL" id="GBXM01005611">
    <property type="protein sequence ID" value="JAI02967.1"/>
    <property type="molecule type" value="Transcribed_RNA"/>
</dbReference>
<dbReference type="AlphaFoldDB" id="A0A0E9XKK6"/>
<evidence type="ECO:0000313" key="1">
    <source>
        <dbReference type="EMBL" id="JAI02967.1"/>
    </source>
</evidence>
<proteinExistence type="predicted"/>